<proteinExistence type="predicted"/>
<feature type="transmembrane region" description="Helical" evidence="1">
    <location>
        <begin position="98"/>
        <end position="116"/>
    </location>
</feature>
<sequence length="117" mass="13197">MGERSKEAFDRLKHASDVVGVYTRIGFLVVAIRLISQSQPGKNILDDPLAHIDAAHVITLLALLFLSSLVLWLAWYLIDYFMTLVTERFGALSWLEFVLHYLAIGIILILLLVLVAF</sequence>
<protein>
    <submittedName>
        <fullName evidence="2">Uncharacterized protein</fullName>
    </submittedName>
</protein>
<gene>
    <name evidence="2" type="ORF">MRS75_15000</name>
</gene>
<feature type="transmembrane region" description="Helical" evidence="1">
    <location>
        <begin position="19"/>
        <end position="36"/>
    </location>
</feature>
<comment type="caution">
    <text evidence="2">The sequence shown here is derived from an EMBL/GenBank/DDBJ whole genome shotgun (WGS) entry which is preliminary data.</text>
</comment>
<dbReference type="AlphaFoldDB" id="A0AAE3QHQ4"/>
<keyword evidence="1" id="KW-1133">Transmembrane helix</keyword>
<name>A0AAE3QHQ4_9HYPH</name>
<keyword evidence="1" id="KW-0812">Transmembrane</keyword>
<dbReference type="RefSeq" id="WP_311794451.1">
    <property type="nucleotide sequence ID" value="NZ_JALDYZ010000008.1"/>
</dbReference>
<keyword evidence="1" id="KW-0472">Membrane</keyword>
<dbReference type="Proteomes" id="UP001161580">
    <property type="component" value="Unassembled WGS sequence"/>
</dbReference>
<accession>A0AAE3QHQ4</accession>
<reference evidence="2" key="1">
    <citation type="submission" date="2022-03" db="EMBL/GenBank/DDBJ databases">
        <title>Fererhizobium litorale gen. nov., sp. nov., isolated from sandy sediments of the Sea of Japan seashore.</title>
        <authorList>
            <person name="Romanenko L."/>
            <person name="Kurilenko V."/>
            <person name="Otstavnykh N."/>
            <person name="Svetashev V."/>
            <person name="Tekutyeva L."/>
            <person name="Isaeva M."/>
            <person name="Mikhailov V."/>
        </authorList>
    </citation>
    <scope>NUCLEOTIDE SEQUENCE</scope>
    <source>
        <strain evidence="2">KMM 9576</strain>
    </source>
</reference>
<dbReference type="EMBL" id="JALDYZ010000008">
    <property type="protein sequence ID" value="MDI7923389.1"/>
    <property type="molecule type" value="Genomic_DNA"/>
</dbReference>
<organism evidence="2 3">
    <name type="scientific">Ferirhizobium litorale</name>
    <dbReference type="NCBI Taxonomy" id="2927786"/>
    <lineage>
        <taxon>Bacteria</taxon>
        <taxon>Pseudomonadati</taxon>
        <taxon>Pseudomonadota</taxon>
        <taxon>Alphaproteobacteria</taxon>
        <taxon>Hyphomicrobiales</taxon>
        <taxon>Rhizobiaceae</taxon>
        <taxon>Ferirhizobium</taxon>
    </lineage>
</organism>
<evidence type="ECO:0000313" key="3">
    <source>
        <dbReference type="Proteomes" id="UP001161580"/>
    </source>
</evidence>
<feature type="transmembrane region" description="Helical" evidence="1">
    <location>
        <begin position="57"/>
        <end position="78"/>
    </location>
</feature>
<keyword evidence="3" id="KW-1185">Reference proteome</keyword>
<evidence type="ECO:0000313" key="2">
    <source>
        <dbReference type="EMBL" id="MDI7923389.1"/>
    </source>
</evidence>
<evidence type="ECO:0000256" key="1">
    <source>
        <dbReference type="SAM" id="Phobius"/>
    </source>
</evidence>